<dbReference type="GO" id="GO:0000712">
    <property type="term" value="P:resolution of meiotic recombination intermediates"/>
    <property type="evidence" value="ECO:0007669"/>
    <property type="project" value="TreeGrafter"/>
</dbReference>
<feature type="domain" description="Topo IIA-type catalytic" evidence="16">
    <location>
        <begin position="711"/>
        <end position="1188"/>
    </location>
</feature>
<dbReference type="Gene3D" id="3.30.1360.40">
    <property type="match status" value="1"/>
</dbReference>
<dbReference type="InterPro" id="IPR002205">
    <property type="entry name" value="Topo_IIA_dom_A"/>
</dbReference>
<dbReference type="FunFam" id="3.30.1490.30:FF:000001">
    <property type="entry name" value="DNA topoisomerase 2"/>
    <property type="match status" value="1"/>
</dbReference>
<keyword evidence="10 12" id="KW-0238">DNA-binding</keyword>
<dbReference type="Gene3D" id="3.30.565.10">
    <property type="entry name" value="Histidine kinase-like ATPase, C-terminal domain"/>
    <property type="match status" value="1"/>
</dbReference>
<dbReference type="InterPro" id="IPR013757">
    <property type="entry name" value="Topo_IIA_A_a_sf"/>
</dbReference>
<dbReference type="FunFam" id="3.40.50.670:FF:000001">
    <property type="entry name" value="DNA topoisomerase 2"/>
    <property type="match status" value="2"/>
</dbReference>
<dbReference type="InterPro" id="IPR018522">
    <property type="entry name" value="TopoIIA_CS"/>
</dbReference>
<dbReference type="PANTHER" id="PTHR10169">
    <property type="entry name" value="DNA TOPOISOMERASE/GYRASE"/>
    <property type="match status" value="1"/>
</dbReference>
<feature type="domain" description="Toprim" evidence="15">
    <location>
        <begin position="461"/>
        <end position="595"/>
    </location>
</feature>
<dbReference type="GO" id="GO:0046872">
    <property type="term" value="F:metal ion binding"/>
    <property type="evidence" value="ECO:0007669"/>
    <property type="project" value="UniProtKB-KW"/>
</dbReference>
<dbReference type="InterPro" id="IPR001154">
    <property type="entry name" value="TopoII_euk"/>
</dbReference>
<comment type="caution">
    <text evidence="17">The sequence shown here is derived from an EMBL/GenBank/DDBJ whole genome shotgun (WGS) entry which is preliminary data.</text>
</comment>
<dbReference type="CDD" id="cd00187">
    <property type="entry name" value="TOP4c"/>
    <property type="match status" value="1"/>
</dbReference>
<evidence type="ECO:0000256" key="13">
    <source>
        <dbReference type="RuleBase" id="RU362094"/>
    </source>
</evidence>
<dbReference type="InterPro" id="IPR014721">
    <property type="entry name" value="Ribsml_uS5_D2-typ_fold_subgr"/>
</dbReference>
<keyword evidence="8" id="KW-0460">Magnesium</keyword>
<evidence type="ECO:0000256" key="9">
    <source>
        <dbReference type="ARBA" id="ARBA00023029"/>
    </source>
</evidence>
<dbReference type="InterPro" id="IPR034157">
    <property type="entry name" value="TOPRIM_TopoII"/>
</dbReference>
<feature type="compositionally biased region" description="Acidic residues" evidence="14">
    <location>
        <begin position="1403"/>
        <end position="1415"/>
    </location>
</feature>
<dbReference type="FunFam" id="3.30.230.10:FF:000008">
    <property type="entry name" value="DNA topoisomerase 2"/>
    <property type="match status" value="1"/>
</dbReference>
<keyword evidence="5" id="KW-0479">Metal-binding</keyword>
<dbReference type="InterPro" id="IPR013760">
    <property type="entry name" value="Topo_IIA-like_dom_sf"/>
</dbReference>
<sequence length="1585" mass="173849">MPPKKALAPADTLSVNAPAVPAAPAATKAPAGNATIEDTYQKLTQHQHILQRPDTYVGSIESVTSEMHVLHAETQRMEVRKLTYVPGLYKCFDEIVVNAADNKVRDDSQTYIKIKVERDKGRLSVENDGKGIPIVMHKEHQVYVPTLIFGHLLAGSNFNDGEKKLTGGRNGYGAKLANIFSTEFIVETADTSNGKLFRQVFKDNMKDVGKPTITDLKEGATDFTRITWTPDLAKFGLSELDEDHCALFERRAYDLAGVARVKVHLNGKQLAVKSFSNYVDLFLGSKSVPGALPRVFERVSDRWEVAIAPSDDGFQQFSFVNSIATTKGGKHVDHVAEQVVDRLLEFIKKKHKGMDKVLKPMHVKNHLKLFINCQIENPAFDSQTKEFMTLKQSAFGSKCAPSDKFFKDVQSCGVIDSILAFAQSKQNKELKKTDGAKKARLTGISKLDDANEAGGRNGHMCTLIITEGDSAKALAVSGLAVIGRDYYGVFPLRGKLLNVRDAPHSTIMNNKEISELKQIIGLQQGKDYSDPASRKTLRYGHLMIMTDQDHDGSHIKGLIINFLHVYWPSLLHSGDFLREFVTPIVKVSRNRQSTPFFTLMEYEAWRRSLGGAASAYTIKYYKGLGTSTSQEAKEYFSDLPRHELTFEWEGEVASELIERAFAKSKADERKEWLRGYNPAVYVDHSLATISYSDFVDKELIHYSNADNVRSIPSVVDGLKPGQRKIMFACFKRGKSLIKNEIKVAQLAGYVSEHSAYHHGEQSLASTIIGMAQTYVGSNNLPLLHPAGQFGTRLQGGKDSASPRYIFTKLPALTRMLFHPDDDALLDYLQDDGMSIEPMFYVPILPLVLINGSDGIGTGWSSSVPQHNPRDVIANLKRMMAGEEPHLMSPWYRGFNGVIVPDNRGSFITYGTVAKDASDERVLHISELPVRTWTQEYKDKVLEPMLTGVAAADKDKDAKGAKVEQLLDDVREYHTDTKVSFTLRYLTAAPLQEAEAKGQLHKQLKLSSTISMTNLTLFDEQGRIHRHESVASILASFYELRLSYYEKRKLHLAEKLTAEFDKLDNRTRFISAVISGELKISNVKKEVLVATLDKMGYKRFEPVLKKKRAGGDDEDEDEEDTTVNVDEKTGAAAAAKASAARGYDYLLSMPLWSLTAEKVEQLRNELRAKETELQALLATTPKQLWTTDLDAFLEAYSTWEAQIAAEEAGGPAPKKGGKAKAPAPKAASKAKLSEDEEVDDFMEDDNDDDWDAKPKKKKAAPPKGASRAPTPPPPPPSATMSVVVPVPAAPPPPKRKAPTAAKAGKEEEGSDEDAELDGEDAPVVAPAAAPKRKAPAASKAKKEEAEAAWRPPSSLGDGGDVSDAMDEAEKPKAKAKGAPKPTAPKAPAPPPAAKAAPKSKYVEVLDDDEEDDEEDYVPAKKAPSKAAPKPAAPKPAPKPKAPPKETEAVWKPPSSLGDEDDEDEYVPAKKAAPKHVPKSKYVDVSDDEEEGDEEDYVAAKKAPPKAAPKPVAPKPAPKPKAPPKPKAKKAASDDDDDDDDYKDEEEVAPRAASSRPGRAAAAKASQKAKAVLAEDDDDDSEFVGSD</sequence>
<evidence type="ECO:0000259" key="16">
    <source>
        <dbReference type="PROSITE" id="PS52040"/>
    </source>
</evidence>
<evidence type="ECO:0000313" key="18">
    <source>
        <dbReference type="Proteomes" id="UP000037460"/>
    </source>
</evidence>
<dbReference type="Pfam" id="PF02518">
    <property type="entry name" value="HATPase_c"/>
    <property type="match status" value="1"/>
</dbReference>
<feature type="compositionally biased region" description="Acidic residues" evidence="14">
    <location>
        <begin position="1307"/>
        <end position="1319"/>
    </location>
</feature>
<dbReference type="InterPro" id="IPR003594">
    <property type="entry name" value="HATPase_dom"/>
</dbReference>
<dbReference type="Gene3D" id="3.40.50.670">
    <property type="match status" value="1"/>
</dbReference>
<dbReference type="InterPro" id="IPR006171">
    <property type="entry name" value="TOPRIM_dom"/>
</dbReference>
<dbReference type="OrthoDB" id="276498at2759"/>
<proteinExistence type="inferred from homology"/>
<dbReference type="PRINTS" id="PR00418">
    <property type="entry name" value="TPI2FAMILY"/>
</dbReference>
<accession>A0A0M0J6P9</accession>
<comment type="function">
    <text evidence="13">Control of topological states of DNA by transient breakage and subsequent rejoining of DNA strands. Topoisomerase II makes double-strand breaks.</text>
</comment>
<keyword evidence="18" id="KW-1185">Reference proteome</keyword>
<dbReference type="GO" id="GO:0000819">
    <property type="term" value="P:sister chromatid segregation"/>
    <property type="evidence" value="ECO:0007669"/>
    <property type="project" value="TreeGrafter"/>
</dbReference>
<feature type="region of interest" description="Disordered" evidence="14">
    <location>
        <begin position="1206"/>
        <end position="1585"/>
    </location>
</feature>
<dbReference type="PROSITE" id="PS52040">
    <property type="entry name" value="TOPO_IIA"/>
    <property type="match status" value="1"/>
</dbReference>
<evidence type="ECO:0000256" key="11">
    <source>
        <dbReference type="ARBA" id="ARBA00023235"/>
    </source>
</evidence>
<evidence type="ECO:0000256" key="8">
    <source>
        <dbReference type="ARBA" id="ARBA00022842"/>
    </source>
</evidence>
<feature type="compositionally biased region" description="Low complexity" evidence="14">
    <location>
        <begin position="1418"/>
        <end position="1428"/>
    </location>
</feature>
<feature type="compositionally biased region" description="Pro residues" evidence="14">
    <location>
        <begin position="1504"/>
        <end position="1519"/>
    </location>
</feature>
<dbReference type="Pfam" id="PF01751">
    <property type="entry name" value="Toprim"/>
    <property type="match status" value="1"/>
</dbReference>
<dbReference type="PROSITE" id="PS00177">
    <property type="entry name" value="TOPOISOMERASE_II"/>
    <property type="match status" value="1"/>
</dbReference>
<dbReference type="CDD" id="cd16930">
    <property type="entry name" value="HATPase_TopII-like"/>
    <property type="match status" value="1"/>
</dbReference>
<evidence type="ECO:0000256" key="7">
    <source>
        <dbReference type="ARBA" id="ARBA00022840"/>
    </source>
</evidence>
<evidence type="ECO:0000256" key="4">
    <source>
        <dbReference type="ARBA" id="ARBA00011080"/>
    </source>
</evidence>
<dbReference type="SMART" id="SM00434">
    <property type="entry name" value="TOP4c"/>
    <property type="match status" value="1"/>
</dbReference>
<feature type="active site" description="O-(5'-phospho-DNA)-tyrosine intermediate" evidence="12">
    <location>
        <position position="804"/>
    </location>
</feature>
<keyword evidence="11 12" id="KW-0413">Isomerase</keyword>
<dbReference type="Pfam" id="PF00521">
    <property type="entry name" value="DNA_topoisoIV"/>
    <property type="match status" value="1"/>
</dbReference>
<feature type="compositionally biased region" description="Acidic residues" evidence="14">
    <location>
        <begin position="1532"/>
        <end position="1545"/>
    </location>
</feature>
<evidence type="ECO:0000256" key="5">
    <source>
        <dbReference type="ARBA" id="ARBA00022723"/>
    </source>
</evidence>
<dbReference type="PRINTS" id="PR01158">
    <property type="entry name" value="TOPISMRASEII"/>
</dbReference>
<comment type="similarity">
    <text evidence="4 13">Belongs to the type II topoisomerase family.</text>
</comment>
<dbReference type="SUPFAM" id="SSF56719">
    <property type="entry name" value="Type II DNA topoisomerase"/>
    <property type="match status" value="1"/>
</dbReference>
<evidence type="ECO:0000259" key="15">
    <source>
        <dbReference type="PROSITE" id="PS50880"/>
    </source>
</evidence>
<dbReference type="InterPro" id="IPR013758">
    <property type="entry name" value="Topo_IIA_A/C_ab"/>
</dbReference>
<dbReference type="FunFam" id="3.90.199.10:FF:000002">
    <property type="entry name" value="DNA topoisomerase 2"/>
    <property type="match status" value="1"/>
</dbReference>
<dbReference type="GO" id="GO:0006265">
    <property type="term" value="P:DNA topological change"/>
    <property type="evidence" value="ECO:0007669"/>
    <property type="project" value="UniProtKB-UniRule"/>
</dbReference>
<keyword evidence="6 13" id="KW-0547">Nucleotide-binding</keyword>
<dbReference type="SUPFAM" id="SSF55874">
    <property type="entry name" value="ATPase domain of HSP90 chaperone/DNA topoisomerase II/histidine kinase"/>
    <property type="match status" value="1"/>
</dbReference>
<dbReference type="PROSITE" id="PS50880">
    <property type="entry name" value="TOPRIM"/>
    <property type="match status" value="1"/>
</dbReference>
<dbReference type="Proteomes" id="UP000037460">
    <property type="component" value="Unassembled WGS sequence"/>
</dbReference>
<comment type="catalytic activity">
    <reaction evidence="1 12 13">
        <text>ATP-dependent breakage, passage and rejoining of double-stranded DNA.</text>
        <dbReference type="EC" id="5.6.2.2"/>
    </reaction>
</comment>
<dbReference type="SUPFAM" id="SSF54211">
    <property type="entry name" value="Ribosomal protein S5 domain 2-like"/>
    <property type="match status" value="1"/>
</dbReference>
<feature type="compositionally biased region" description="Pro residues" evidence="14">
    <location>
        <begin position="1429"/>
        <end position="1439"/>
    </location>
</feature>
<evidence type="ECO:0000256" key="12">
    <source>
        <dbReference type="PROSITE-ProRule" id="PRU01384"/>
    </source>
</evidence>
<evidence type="ECO:0000313" key="17">
    <source>
        <dbReference type="EMBL" id="KOO21903.1"/>
    </source>
</evidence>
<dbReference type="Gene3D" id="3.30.230.10">
    <property type="match status" value="1"/>
</dbReference>
<evidence type="ECO:0000256" key="3">
    <source>
        <dbReference type="ARBA" id="ARBA00001946"/>
    </source>
</evidence>
<keyword evidence="9 12" id="KW-0799">Topoisomerase</keyword>
<reference evidence="18" key="1">
    <citation type="journal article" date="2015" name="PLoS Genet.">
        <title>Genome Sequence and Transcriptome Analyses of Chrysochromulina tobin: Metabolic Tools for Enhanced Algal Fitness in the Prominent Order Prymnesiales (Haptophyceae).</title>
        <authorList>
            <person name="Hovde B.T."/>
            <person name="Deodato C.R."/>
            <person name="Hunsperger H.M."/>
            <person name="Ryken S.A."/>
            <person name="Yost W."/>
            <person name="Jha R.K."/>
            <person name="Patterson J."/>
            <person name="Monnat R.J. Jr."/>
            <person name="Barlow S.B."/>
            <person name="Starkenburg S.R."/>
            <person name="Cattolico R.A."/>
        </authorList>
    </citation>
    <scope>NUCLEOTIDE SEQUENCE</scope>
    <source>
        <strain evidence="18">CCMP291</strain>
    </source>
</reference>
<feature type="compositionally biased region" description="Pro residues" evidence="14">
    <location>
        <begin position="1380"/>
        <end position="1391"/>
    </location>
</feature>
<dbReference type="Pfam" id="PF00204">
    <property type="entry name" value="DNA_gyraseB"/>
    <property type="match status" value="1"/>
</dbReference>
<keyword evidence="7 13" id="KW-0067">ATP-binding</keyword>
<comment type="subunit">
    <text evidence="13">Homodimer.</text>
</comment>
<dbReference type="CDD" id="cd03481">
    <property type="entry name" value="TopoIIA_Trans_ScTopoIIA"/>
    <property type="match status" value="1"/>
</dbReference>
<dbReference type="PANTHER" id="PTHR10169:SF38">
    <property type="entry name" value="DNA TOPOISOMERASE 2"/>
    <property type="match status" value="1"/>
</dbReference>
<dbReference type="GO" id="GO:0003918">
    <property type="term" value="F:DNA topoisomerase type II (double strand cut, ATP-hydrolyzing) activity"/>
    <property type="evidence" value="ECO:0007669"/>
    <property type="project" value="UniProtKB-UniRule"/>
</dbReference>
<feature type="compositionally biased region" description="Low complexity" evidence="14">
    <location>
        <begin position="1206"/>
        <end position="1229"/>
    </location>
</feature>
<dbReference type="InterPro" id="IPR050634">
    <property type="entry name" value="DNA_Topoisomerase_II"/>
</dbReference>
<protein>
    <recommendedName>
        <fullName evidence="13">DNA topoisomerase 2</fullName>
        <ecNumber evidence="13">5.6.2.2</ecNumber>
    </recommendedName>
</protein>
<dbReference type="EC" id="5.6.2.2" evidence="13"/>
<dbReference type="InterPro" id="IPR013759">
    <property type="entry name" value="Topo_IIA_B_C"/>
</dbReference>
<dbReference type="InterPro" id="IPR036890">
    <property type="entry name" value="HATPase_C_sf"/>
</dbReference>
<dbReference type="GO" id="GO:0005634">
    <property type="term" value="C:nucleus"/>
    <property type="evidence" value="ECO:0007669"/>
    <property type="project" value="TreeGrafter"/>
</dbReference>
<dbReference type="FunFam" id="3.30.565.10:FF:000004">
    <property type="entry name" value="DNA topoisomerase 2"/>
    <property type="match status" value="1"/>
</dbReference>
<dbReference type="Pfam" id="PF16898">
    <property type="entry name" value="TOPRIM_C"/>
    <property type="match status" value="1"/>
</dbReference>
<feature type="compositionally biased region" description="Acidic residues" evidence="14">
    <location>
        <begin position="1233"/>
        <end position="1249"/>
    </location>
</feature>
<dbReference type="InterPro" id="IPR031660">
    <property type="entry name" value="TOPRIM_C"/>
</dbReference>
<comment type="cofactor">
    <cofactor evidence="2">
        <name>Ca(2+)</name>
        <dbReference type="ChEBI" id="CHEBI:29108"/>
    </cofactor>
</comment>
<dbReference type="InterPro" id="IPR001241">
    <property type="entry name" value="Topo_IIA"/>
</dbReference>
<dbReference type="EMBL" id="JWZX01003324">
    <property type="protein sequence ID" value="KOO21903.1"/>
    <property type="molecule type" value="Genomic_DNA"/>
</dbReference>
<dbReference type="CDD" id="cd03365">
    <property type="entry name" value="TOPRIM_TopoIIA"/>
    <property type="match status" value="1"/>
</dbReference>
<dbReference type="InterPro" id="IPR013506">
    <property type="entry name" value="Topo_IIA_bsu_dom2"/>
</dbReference>
<evidence type="ECO:0000256" key="10">
    <source>
        <dbReference type="ARBA" id="ARBA00023125"/>
    </source>
</evidence>
<feature type="compositionally biased region" description="Low complexity" evidence="14">
    <location>
        <begin position="1548"/>
        <end position="1569"/>
    </location>
</feature>
<name>A0A0M0J6P9_9EUKA</name>
<feature type="compositionally biased region" description="Acidic residues" evidence="14">
    <location>
        <begin position="1572"/>
        <end position="1585"/>
    </location>
</feature>
<gene>
    <name evidence="17" type="ORF">Ctob_002670</name>
</gene>
<dbReference type="GO" id="GO:0005524">
    <property type="term" value="F:ATP binding"/>
    <property type="evidence" value="ECO:0007669"/>
    <property type="project" value="UniProtKB-UniRule"/>
</dbReference>
<dbReference type="InterPro" id="IPR020568">
    <property type="entry name" value="Ribosomal_Su5_D2-typ_SF"/>
</dbReference>
<dbReference type="Gene3D" id="3.30.1490.30">
    <property type="match status" value="1"/>
</dbReference>
<evidence type="ECO:0000256" key="14">
    <source>
        <dbReference type="SAM" id="MobiDB-lite"/>
    </source>
</evidence>
<dbReference type="Gene3D" id="1.10.268.10">
    <property type="entry name" value="Topoisomerase, domain 3"/>
    <property type="match status" value="1"/>
</dbReference>
<feature type="compositionally biased region" description="Acidic residues" evidence="14">
    <location>
        <begin position="1483"/>
        <end position="1495"/>
    </location>
</feature>
<evidence type="ECO:0000256" key="6">
    <source>
        <dbReference type="ARBA" id="ARBA00022741"/>
    </source>
</evidence>
<dbReference type="GO" id="GO:0003677">
    <property type="term" value="F:DNA binding"/>
    <property type="evidence" value="ECO:0007669"/>
    <property type="project" value="UniProtKB-UniRule"/>
</dbReference>
<comment type="cofactor">
    <cofactor evidence="3">
        <name>Mg(2+)</name>
        <dbReference type="ChEBI" id="CHEBI:18420"/>
    </cofactor>
</comment>
<organism evidence="17 18">
    <name type="scientific">Chrysochromulina tobinii</name>
    <dbReference type="NCBI Taxonomy" id="1460289"/>
    <lineage>
        <taxon>Eukaryota</taxon>
        <taxon>Haptista</taxon>
        <taxon>Haptophyta</taxon>
        <taxon>Prymnesiophyceae</taxon>
        <taxon>Prymnesiales</taxon>
        <taxon>Chrysochromulinaceae</taxon>
        <taxon>Chrysochromulina</taxon>
    </lineage>
</organism>
<evidence type="ECO:0000256" key="2">
    <source>
        <dbReference type="ARBA" id="ARBA00001913"/>
    </source>
</evidence>
<dbReference type="SMART" id="SM00433">
    <property type="entry name" value="TOP2c"/>
    <property type="match status" value="1"/>
</dbReference>
<evidence type="ECO:0000256" key="1">
    <source>
        <dbReference type="ARBA" id="ARBA00000185"/>
    </source>
</evidence>
<dbReference type="Gene3D" id="3.90.199.10">
    <property type="entry name" value="Topoisomerase II, domain 5"/>
    <property type="match status" value="1"/>
</dbReference>